<gene>
    <name evidence="2" type="ORF">POM88_042807</name>
</gene>
<dbReference type="EMBL" id="JAUIZM010000009">
    <property type="protein sequence ID" value="KAK1367246.1"/>
    <property type="molecule type" value="Genomic_DNA"/>
</dbReference>
<accession>A0AAD8MAZ6</accession>
<reference evidence="2" key="2">
    <citation type="submission" date="2023-05" db="EMBL/GenBank/DDBJ databases">
        <authorList>
            <person name="Schelkunov M.I."/>
        </authorList>
    </citation>
    <scope>NUCLEOTIDE SEQUENCE</scope>
    <source>
        <strain evidence="2">Hsosn_3</strain>
        <tissue evidence="2">Leaf</tissue>
    </source>
</reference>
<sequence length="241" mass="27368">MKRQSSSNLFLSFVTVTILTFGFASITCVSSAPHNVNVISQVNALGVSCVESKASSFKPPDQPQFTLQNGERHQYHLDTLPAGFACQLLWNGQESQFFVINSPKQDSEGDWFFIAKTDQIYSASKDLPPNDPGWQKLTACLKTDQGRFEETEKLSRMIRTNPNLRDQLQHDFIRRLIKLLEHEQNPKFQSHVAIILQLVIACSSSRKVCKIGGSLGNFKCHIWYWPDQIEDLRNSRTSGIY</sequence>
<comment type="caution">
    <text evidence="2">The sequence shown here is derived from an EMBL/GenBank/DDBJ whole genome shotgun (WGS) entry which is preliminary data.</text>
</comment>
<organism evidence="2 3">
    <name type="scientific">Heracleum sosnowskyi</name>
    <dbReference type="NCBI Taxonomy" id="360622"/>
    <lineage>
        <taxon>Eukaryota</taxon>
        <taxon>Viridiplantae</taxon>
        <taxon>Streptophyta</taxon>
        <taxon>Embryophyta</taxon>
        <taxon>Tracheophyta</taxon>
        <taxon>Spermatophyta</taxon>
        <taxon>Magnoliopsida</taxon>
        <taxon>eudicotyledons</taxon>
        <taxon>Gunneridae</taxon>
        <taxon>Pentapetalae</taxon>
        <taxon>asterids</taxon>
        <taxon>campanulids</taxon>
        <taxon>Apiales</taxon>
        <taxon>Apiaceae</taxon>
        <taxon>Apioideae</taxon>
        <taxon>apioid superclade</taxon>
        <taxon>Tordylieae</taxon>
        <taxon>Tordyliinae</taxon>
        <taxon>Heracleum</taxon>
    </lineage>
</organism>
<evidence type="ECO:0000313" key="3">
    <source>
        <dbReference type="Proteomes" id="UP001237642"/>
    </source>
</evidence>
<evidence type="ECO:0000313" key="2">
    <source>
        <dbReference type="EMBL" id="KAK1367246.1"/>
    </source>
</evidence>
<reference evidence="2" key="1">
    <citation type="submission" date="2023-02" db="EMBL/GenBank/DDBJ databases">
        <title>Genome of toxic invasive species Heracleum sosnowskyi carries increased number of genes despite the absence of recent whole-genome duplications.</title>
        <authorList>
            <person name="Schelkunov M."/>
            <person name="Shtratnikova V."/>
            <person name="Makarenko M."/>
            <person name="Klepikova A."/>
            <person name="Omelchenko D."/>
            <person name="Novikova G."/>
            <person name="Obukhova E."/>
            <person name="Bogdanov V."/>
            <person name="Penin A."/>
            <person name="Logacheva M."/>
        </authorList>
    </citation>
    <scope>NUCLEOTIDE SEQUENCE</scope>
    <source>
        <strain evidence="2">Hsosn_3</strain>
        <tissue evidence="2">Leaf</tissue>
    </source>
</reference>
<keyword evidence="1" id="KW-0732">Signal</keyword>
<name>A0AAD8MAZ6_9APIA</name>
<evidence type="ECO:0000256" key="1">
    <source>
        <dbReference type="SAM" id="SignalP"/>
    </source>
</evidence>
<keyword evidence="3" id="KW-1185">Reference proteome</keyword>
<dbReference type="AlphaFoldDB" id="A0AAD8MAZ6"/>
<feature type="chain" id="PRO_5041967821" evidence="1">
    <location>
        <begin position="25"/>
        <end position="241"/>
    </location>
</feature>
<dbReference type="Proteomes" id="UP001237642">
    <property type="component" value="Unassembled WGS sequence"/>
</dbReference>
<proteinExistence type="predicted"/>
<feature type="signal peptide" evidence="1">
    <location>
        <begin position="1"/>
        <end position="24"/>
    </location>
</feature>
<protein>
    <submittedName>
        <fullName evidence="2">Uncharacterized protein</fullName>
    </submittedName>
</protein>